<keyword evidence="1" id="KW-0812">Transmembrane</keyword>
<keyword evidence="1" id="KW-1133">Transmembrane helix</keyword>
<evidence type="ECO:0000259" key="3">
    <source>
        <dbReference type="Pfam" id="PF16344"/>
    </source>
</evidence>
<sequence>MRMSNANYKNLDNDSSELFSMLRVPWPKAKSEIWEDTLVKMKPRSVISFKPRSLFWQVSVAAAVVITFGLGLFMKTYTTSVQTLSAQHLSTQLPDGSSIDLNAGSEISYHPYWWMVNRKVNLKGEAFFEVEKGKKFRVESSVGITEVLGTSFNIFARNERYEVTCFTGAVRVQSVSTSNSVILHPKEKAILRTGQLEVDEVTNIEDTRAWLSNKIVFTSVLLKEVFQEIERQYSVKISVPKGLNQVYTGSFDKNESLDNILKIICRPFELIVQKSSATEYRIDKK</sequence>
<dbReference type="EMBL" id="JAKJSC010000001">
    <property type="protein sequence ID" value="MDE5417573.1"/>
    <property type="molecule type" value="Genomic_DNA"/>
</dbReference>
<feature type="domain" description="Protein FecR C-terminal" evidence="3">
    <location>
        <begin position="214"/>
        <end position="266"/>
    </location>
</feature>
<proteinExistence type="predicted"/>
<dbReference type="PANTHER" id="PTHR30273">
    <property type="entry name" value="PERIPLASMIC SIGNAL SENSOR AND SIGMA FACTOR ACTIVATOR FECR-RELATED"/>
    <property type="match status" value="1"/>
</dbReference>
<dbReference type="PIRSF" id="PIRSF018266">
    <property type="entry name" value="FecR"/>
    <property type="match status" value="1"/>
</dbReference>
<reference evidence="4 5" key="1">
    <citation type="submission" date="2022-01" db="EMBL/GenBank/DDBJ databases">
        <title>Labilibaculum sp. nov, a marine bacterium isolated from Antarctica.</title>
        <authorList>
            <person name="Dai W."/>
        </authorList>
    </citation>
    <scope>NUCLEOTIDE SEQUENCE [LARGE SCALE GENOMIC DNA]</scope>
    <source>
        <strain evidence="4 5">DW002</strain>
    </source>
</reference>
<dbReference type="Pfam" id="PF16344">
    <property type="entry name" value="FecR_C"/>
    <property type="match status" value="1"/>
</dbReference>
<comment type="caution">
    <text evidence="4">The sequence shown here is derived from an EMBL/GenBank/DDBJ whole genome shotgun (WGS) entry which is preliminary data.</text>
</comment>
<dbReference type="Gene3D" id="2.60.120.1440">
    <property type="match status" value="1"/>
</dbReference>
<evidence type="ECO:0000313" key="5">
    <source>
        <dbReference type="Proteomes" id="UP001528920"/>
    </source>
</evidence>
<dbReference type="Pfam" id="PF04773">
    <property type="entry name" value="FecR"/>
    <property type="match status" value="1"/>
</dbReference>
<name>A0ABT5VQ73_9BACT</name>
<evidence type="ECO:0000259" key="2">
    <source>
        <dbReference type="Pfam" id="PF04773"/>
    </source>
</evidence>
<feature type="transmembrane region" description="Helical" evidence="1">
    <location>
        <begin position="54"/>
        <end position="74"/>
    </location>
</feature>
<dbReference type="InterPro" id="IPR012373">
    <property type="entry name" value="Ferrdict_sens_TM"/>
</dbReference>
<dbReference type="InterPro" id="IPR032508">
    <property type="entry name" value="FecR_C"/>
</dbReference>
<dbReference type="PANTHER" id="PTHR30273:SF2">
    <property type="entry name" value="PROTEIN FECR"/>
    <property type="match status" value="1"/>
</dbReference>
<gene>
    <name evidence="4" type="ORF">L3049_06090</name>
</gene>
<evidence type="ECO:0000256" key="1">
    <source>
        <dbReference type="SAM" id="Phobius"/>
    </source>
</evidence>
<keyword evidence="5" id="KW-1185">Reference proteome</keyword>
<dbReference type="Gene3D" id="3.55.50.30">
    <property type="match status" value="1"/>
</dbReference>
<organism evidence="4 5">
    <name type="scientific">Paralabilibaculum antarcticum</name>
    <dbReference type="NCBI Taxonomy" id="2912572"/>
    <lineage>
        <taxon>Bacteria</taxon>
        <taxon>Pseudomonadati</taxon>
        <taxon>Bacteroidota</taxon>
        <taxon>Bacteroidia</taxon>
        <taxon>Marinilabiliales</taxon>
        <taxon>Marinifilaceae</taxon>
        <taxon>Paralabilibaculum</taxon>
    </lineage>
</organism>
<dbReference type="RefSeq" id="WP_275108915.1">
    <property type="nucleotide sequence ID" value="NZ_JAKJSC010000001.1"/>
</dbReference>
<dbReference type="Proteomes" id="UP001528920">
    <property type="component" value="Unassembled WGS sequence"/>
</dbReference>
<accession>A0ABT5VQ73</accession>
<evidence type="ECO:0000313" key="4">
    <source>
        <dbReference type="EMBL" id="MDE5417573.1"/>
    </source>
</evidence>
<feature type="domain" description="FecR protein" evidence="2">
    <location>
        <begin position="81"/>
        <end position="171"/>
    </location>
</feature>
<keyword evidence="1" id="KW-0472">Membrane</keyword>
<protein>
    <submittedName>
        <fullName evidence="4">FecR family protein</fullName>
    </submittedName>
</protein>
<dbReference type="InterPro" id="IPR006860">
    <property type="entry name" value="FecR"/>
</dbReference>